<dbReference type="Pfam" id="PF10117">
    <property type="entry name" value="McrBC"/>
    <property type="match status" value="1"/>
</dbReference>
<reference evidence="1 2" key="1">
    <citation type="submission" date="2020-04" db="EMBL/GenBank/DDBJ databases">
        <title>Genome-Wide Identification of 5-Methylcytosine Sites in Bacterial Genomes By High-Throughput Sequencing of MspJI Restriction Fragments.</title>
        <authorList>
            <person name="Wu V."/>
        </authorList>
    </citation>
    <scope>NUCLEOTIDE SEQUENCE [LARGE SCALE GENOMIC DNA]</scope>
    <source>
        <strain evidence="1 2">S2</strain>
    </source>
</reference>
<evidence type="ECO:0000313" key="2">
    <source>
        <dbReference type="Proteomes" id="UP000501868"/>
    </source>
</evidence>
<dbReference type="PANTHER" id="PTHR38733:SF1">
    <property type="entry name" value="TYPE IV METHYL-DIRECTED RESTRICTION ENZYME ECOKMCRBC"/>
    <property type="match status" value="1"/>
</dbReference>
<sequence>MLSTLSVREYEPIIIGNRFSKQEKIITRQQANLIEKFEIKQGKSIFKWGSNKVTPQQWVGVFGTSDFQIEVLPKLSLDNIENIRRNLIYMLTVAKEVPLRVQDIGRMDTTKAPILECFIRIFIDKLSNAIKTGILHEYRVIEENAFFLKGKLIVPHQIRKNLLNRNRFYVSYDEFTSNNILNRILKATIVKLIKYSSSSQNIKILNSLSTYFENINELEFSVTDLNKTQLPRTASKCYKEIFEMCKVFWKDEIPNLQGGSSQLFGILFDMNVLYEKFVQNLLIGNRELLFEGREFKTNQLQNYRYLLRDQNEHGAFKLKPDICIMNKGSGEVDSIIDTKWKILNSNKKNLGISQNDVYQMYAYAREYKCGKVTLLYPQNEEIPFTMPIYSNKNYIHNSIEVRVKTLNLNYKLPHEIDLILEQLKQVVEG</sequence>
<dbReference type="InterPro" id="IPR019292">
    <property type="entry name" value="McrC"/>
</dbReference>
<dbReference type="PANTHER" id="PTHR38733">
    <property type="entry name" value="PROTEIN MCRC"/>
    <property type="match status" value="1"/>
</dbReference>
<proteinExistence type="predicted"/>
<evidence type="ECO:0000313" key="1">
    <source>
        <dbReference type="EMBL" id="QIZ08499.1"/>
    </source>
</evidence>
<protein>
    <submittedName>
        <fullName evidence="1">McrC family protein</fullName>
    </submittedName>
</protein>
<name>A0A6H1P4L2_PRIMG</name>
<dbReference type="EMBL" id="CP051128">
    <property type="protein sequence ID" value="QIZ08499.1"/>
    <property type="molecule type" value="Genomic_DNA"/>
</dbReference>
<dbReference type="AlphaFoldDB" id="A0A6H1P4L2"/>
<organism evidence="1 2">
    <name type="scientific">Priestia megaterium</name>
    <name type="common">Bacillus megaterium</name>
    <dbReference type="NCBI Taxonomy" id="1404"/>
    <lineage>
        <taxon>Bacteria</taxon>
        <taxon>Bacillati</taxon>
        <taxon>Bacillota</taxon>
        <taxon>Bacilli</taxon>
        <taxon>Bacillales</taxon>
        <taxon>Bacillaceae</taxon>
        <taxon>Priestia</taxon>
    </lineage>
</organism>
<accession>A0A6H1P4L2</accession>
<dbReference type="Proteomes" id="UP000501868">
    <property type="component" value="Chromosome"/>
</dbReference>
<reference evidence="1 2" key="2">
    <citation type="submission" date="2020-04" db="EMBL/GenBank/DDBJ databases">
        <authorList>
            <person name="Fomenkov A."/>
            <person name="Anton B.P."/>
            <person name="Roberts R.J."/>
        </authorList>
    </citation>
    <scope>NUCLEOTIDE SEQUENCE [LARGE SCALE GENOMIC DNA]</scope>
    <source>
        <strain evidence="1 2">S2</strain>
    </source>
</reference>
<gene>
    <name evidence="1" type="ORF">HFZ78_18780</name>
</gene>